<dbReference type="Proteomes" id="UP001295740">
    <property type="component" value="Unassembled WGS sequence"/>
</dbReference>
<feature type="domain" description="FAD-binding" evidence="7">
    <location>
        <begin position="7"/>
        <end position="340"/>
    </location>
</feature>
<dbReference type="InterPro" id="IPR050493">
    <property type="entry name" value="FAD-dep_Monooxygenase_BioMet"/>
</dbReference>
<dbReference type="Pfam" id="PF01494">
    <property type="entry name" value="FAD_binding_3"/>
    <property type="match status" value="1"/>
</dbReference>
<evidence type="ECO:0000256" key="3">
    <source>
        <dbReference type="ARBA" id="ARBA00022630"/>
    </source>
</evidence>
<evidence type="ECO:0000259" key="7">
    <source>
        <dbReference type="Pfam" id="PF01494"/>
    </source>
</evidence>
<keyword evidence="3" id="KW-0285">Flavoprotein</keyword>
<dbReference type="Gene3D" id="3.50.50.60">
    <property type="entry name" value="FAD/NAD(P)-binding domain"/>
    <property type="match status" value="1"/>
</dbReference>
<gene>
    <name evidence="8" type="ORF">KHLLAP_LOCUS13666</name>
</gene>
<evidence type="ECO:0000256" key="1">
    <source>
        <dbReference type="ARBA" id="ARBA00005179"/>
    </source>
</evidence>
<dbReference type="AlphaFoldDB" id="A0AAI8VZB4"/>
<comment type="caution">
    <text evidence="8">The sequence shown here is derived from an EMBL/GenBank/DDBJ whole genome shotgun (WGS) entry which is preliminary data.</text>
</comment>
<keyword evidence="9" id="KW-1185">Reference proteome</keyword>
<dbReference type="EMBL" id="CAUWAG010000020">
    <property type="protein sequence ID" value="CAJ2513198.1"/>
    <property type="molecule type" value="Genomic_DNA"/>
</dbReference>
<evidence type="ECO:0000256" key="6">
    <source>
        <dbReference type="ARBA" id="ARBA00023033"/>
    </source>
</evidence>
<evidence type="ECO:0000313" key="8">
    <source>
        <dbReference type="EMBL" id="CAJ2513198.1"/>
    </source>
</evidence>
<evidence type="ECO:0000256" key="4">
    <source>
        <dbReference type="ARBA" id="ARBA00022827"/>
    </source>
</evidence>
<evidence type="ECO:0000256" key="2">
    <source>
        <dbReference type="ARBA" id="ARBA00007992"/>
    </source>
</evidence>
<name>A0AAI8VZB4_9PEZI</name>
<proteinExistence type="inferred from homology"/>
<keyword evidence="6" id="KW-0503">Monooxygenase</keyword>
<keyword evidence="4" id="KW-0274">FAD</keyword>
<dbReference type="PANTHER" id="PTHR13789">
    <property type="entry name" value="MONOOXYGENASE"/>
    <property type="match status" value="1"/>
</dbReference>
<reference evidence="8" key="1">
    <citation type="submission" date="2023-10" db="EMBL/GenBank/DDBJ databases">
        <authorList>
            <person name="Hackl T."/>
        </authorList>
    </citation>
    <scope>NUCLEOTIDE SEQUENCE</scope>
</reference>
<evidence type="ECO:0000256" key="5">
    <source>
        <dbReference type="ARBA" id="ARBA00023002"/>
    </source>
</evidence>
<organism evidence="8 9">
    <name type="scientific">Anthostomella pinea</name>
    <dbReference type="NCBI Taxonomy" id="933095"/>
    <lineage>
        <taxon>Eukaryota</taxon>
        <taxon>Fungi</taxon>
        <taxon>Dikarya</taxon>
        <taxon>Ascomycota</taxon>
        <taxon>Pezizomycotina</taxon>
        <taxon>Sordariomycetes</taxon>
        <taxon>Xylariomycetidae</taxon>
        <taxon>Xylariales</taxon>
        <taxon>Xylariaceae</taxon>
        <taxon>Anthostomella</taxon>
    </lineage>
</organism>
<accession>A0AAI8VZB4</accession>
<comment type="similarity">
    <text evidence="2">Belongs to the paxM FAD-dependent monooxygenase family.</text>
</comment>
<sequence length="432" mass="48629">MSPKPQSVAIVGGGLAGMAMALALHQLYIPCTVYEARNTHSASKTSSGAVMLSPNALRILDGFGVYSELQKKSFPFEYVYYKNADEQTIDRYPFGGEALFGYKALRIYRQELLDTLYNACFERKIRVCFNKKFTNVTEETDTTVAFEFADGTTTTASLLIGADGIHSKIRDYVAPGTQKKFMGMAALTWETPTKQLRIPEGKDYKFPVSVLTSNDVFVLAPQKPDGSAMLSGMQFPIEDHTREGWEQLMADKQGLIDRVRNSGDPEAWPDIVKSAMEDINPESLNMWVFYSISRLQNWASAKRSVVILGDAAHAIPPTTGNGASQAFEDVMTLALLLSALREHKGLKWRDALGFWQRTRQDRIDRLLVLTRQLNNKRLPLEKQKLLSREDVWFDESAENPRQMAWLYEPKIEEEVKAWTGEALKKGTETCPV</sequence>
<dbReference type="PANTHER" id="PTHR13789:SF316">
    <property type="entry name" value="FAD-BINDING DOMAIN-CONTAINING PROTEIN"/>
    <property type="match status" value="1"/>
</dbReference>
<evidence type="ECO:0000313" key="9">
    <source>
        <dbReference type="Proteomes" id="UP001295740"/>
    </source>
</evidence>
<dbReference type="GO" id="GO:0004497">
    <property type="term" value="F:monooxygenase activity"/>
    <property type="evidence" value="ECO:0007669"/>
    <property type="project" value="UniProtKB-KW"/>
</dbReference>
<dbReference type="SUPFAM" id="SSF51905">
    <property type="entry name" value="FAD/NAD(P)-binding domain"/>
    <property type="match status" value="1"/>
</dbReference>
<dbReference type="InterPro" id="IPR036188">
    <property type="entry name" value="FAD/NAD-bd_sf"/>
</dbReference>
<comment type="pathway">
    <text evidence="1">Secondary metabolite biosynthesis.</text>
</comment>
<dbReference type="GO" id="GO:0071949">
    <property type="term" value="F:FAD binding"/>
    <property type="evidence" value="ECO:0007669"/>
    <property type="project" value="InterPro"/>
</dbReference>
<dbReference type="PRINTS" id="PR00420">
    <property type="entry name" value="RNGMNOXGNASE"/>
</dbReference>
<dbReference type="InterPro" id="IPR002938">
    <property type="entry name" value="FAD-bd"/>
</dbReference>
<keyword evidence="5" id="KW-0560">Oxidoreductase</keyword>
<protein>
    <submittedName>
        <fullName evidence="8">Uu.00g013170.m01.CDS01</fullName>
    </submittedName>
</protein>